<dbReference type="InterPro" id="IPR013328">
    <property type="entry name" value="6PGD_dom2"/>
</dbReference>
<proteinExistence type="inferred from homology"/>
<evidence type="ECO:0000256" key="4">
    <source>
        <dbReference type="RuleBase" id="RU362068"/>
    </source>
</evidence>
<dbReference type="InterPro" id="IPR008927">
    <property type="entry name" value="6-PGluconate_DH-like_C_sf"/>
</dbReference>
<dbReference type="EMBL" id="FWFF01000001">
    <property type="protein sequence ID" value="SLM89221.1"/>
    <property type="molecule type" value="Genomic_DNA"/>
</dbReference>
<dbReference type="NCBIfam" id="TIGR00745">
    <property type="entry name" value="apbA_panE"/>
    <property type="match status" value="1"/>
</dbReference>
<evidence type="ECO:0000256" key="3">
    <source>
        <dbReference type="ARBA" id="ARBA00023002"/>
    </source>
</evidence>
<comment type="pathway">
    <text evidence="4">Cofactor biosynthesis; (R)-pantothenate biosynthesis; (R)-pantoate from 3-methyl-2-oxobutanoate: step 2/2.</text>
</comment>
<evidence type="ECO:0000256" key="1">
    <source>
        <dbReference type="ARBA" id="ARBA00007870"/>
    </source>
</evidence>
<protein>
    <recommendedName>
        <fullName evidence="4">2-dehydropantoate 2-reductase</fullName>
        <ecNumber evidence="4">1.1.1.169</ecNumber>
    </recommendedName>
    <alternativeName>
        <fullName evidence="4">Ketopantoate reductase</fullName>
    </alternativeName>
</protein>
<dbReference type="EC" id="1.1.1.169" evidence="4"/>
<dbReference type="GO" id="GO:0005737">
    <property type="term" value="C:cytoplasm"/>
    <property type="evidence" value="ECO:0007669"/>
    <property type="project" value="TreeGrafter"/>
</dbReference>
<evidence type="ECO:0000259" key="5">
    <source>
        <dbReference type="Pfam" id="PF02558"/>
    </source>
</evidence>
<dbReference type="GO" id="GO:0015940">
    <property type="term" value="P:pantothenate biosynthetic process"/>
    <property type="evidence" value="ECO:0007669"/>
    <property type="project" value="UniProtKB-UniPathway"/>
</dbReference>
<feature type="domain" description="Ketopantoate reductase N-terminal" evidence="5">
    <location>
        <begin position="3"/>
        <end position="148"/>
    </location>
</feature>
<sequence length="307" mass="32330">MKILVVGAGATGGAFGARLIQAGRDVTFLVRERRAEVLRAEGLRFRDPEGERQYRVNAITAVDGPYDLVVVAVKAPALPAIIEQIRPAVHAETVILPLLNGMRHIDQLADAYPGRTIGGIVKIVGTIDDSGAVVQKTPMSAMTIGALDGRELPASVQSVFDVPGVTLSVVDDVLTRMWEKWAFIASAGVVTCLFRGVVGDIIAAGGEQLVLRAIAETESVAAAAGHPVGEESHAQGVELLTAAGSPFTSSLYRDLQHGDPQEAEHILGDLSARAASYGVPTPLLDAAVLQLRTHDRARARQAQSSGQ</sequence>
<organism evidence="7 8">
    <name type="scientific">Brevibacterium yomogidense</name>
    <dbReference type="NCBI Taxonomy" id="946573"/>
    <lineage>
        <taxon>Bacteria</taxon>
        <taxon>Bacillati</taxon>
        <taxon>Actinomycetota</taxon>
        <taxon>Actinomycetes</taxon>
        <taxon>Micrococcales</taxon>
        <taxon>Brevibacteriaceae</taxon>
        <taxon>Brevibacterium</taxon>
    </lineage>
</organism>
<name>A0A1X6WX09_9MICO</name>
<dbReference type="GO" id="GO:0008677">
    <property type="term" value="F:2-dehydropantoate 2-reductase activity"/>
    <property type="evidence" value="ECO:0007669"/>
    <property type="project" value="UniProtKB-EC"/>
</dbReference>
<evidence type="ECO:0000313" key="7">
    <source>
        <dbReference type="EMBL" id="SLM89221.1"/>
    </source>
</evidence>
<reference evidence="8" key="1">
    <citation type="submission" date="2017-02" db="EMBL/GenBank/DDBJ databases">
        <authorList>
            <person name="Dridi B."/>
        </authorList>
    </citation>
    <scope>NUCLEOTIDE SEQUENCE [LARGE SCALE GENOMIC DNA]</scope>
    <source>
        <strain evidence="8">B Co 03.10</strain>
    </source>
</reference>
<dbReference type="PANTHER" id="PTHR21708">
    <property type="entry name" value="PROBABLE 2-DEHYDROPANTOATE 2-REDUCTASE"/>
    <property type="match status" value="1"/>
</dbReference>
<dbReference type="InterPro" id="IPR051402">
    <property type="entry name" value="KPR-Related"/>
</dbReference>
<dbReference type="Gene3D" id="3.40.50.720">
    <property type="entry name" value="NAD(P)-binding Rossmann-like Domain"/>
    <property type="match status" value="1"/>
</dbReference>
<keyword evidence="8" id="KW-1185">Reference proteome</keyword>
<evidence type="ECO:0000259" key="6">
    <source>
        <dbReference type="Pfam" id="PF08546"/>
    </source>
</evidence>
<comment type="catalytic activity">
    <reaction evidence="4">
        <text>(R)-pantoate + NADP(+) = 2-dehydropantoate + NADPH + H(+)</text>
        <dbReference type="Rhea" id="RHEA:16233"/>
        <dbReference type="ChEBI" id="CHEBI:11561"/>
        <dbReference type="ChEBI" id="CHEBI:15378"/>
        <dbReference type="ChEBI" id="CHEBI:15980"/>
        <dbReference type="ChEBI" id="CHEBI:57783"/>
        <dbReference type="ChEBI" id="CHEBI:58349"/>
        <dbReference type="EC" id="1.1.1.169"/>
    </reaction>
</comment>
<keyword evidence="4" id="KW-0566">Pantothenate biosynthesis</keyword>
<dbReference type="UniPathway" id="UPA00028">
    <property type="reaction ID" value="UER00004"/>
</dbReference>
<gene>
    <name evidence="7" type="ORF">FM105_01265</name>
</gene>
<comment type="function">
    <text evidence="4">Catalyzes the NADPH-dependent reduction of ketopantoate into pantoic acid.</text>
</comment>
<dbReference type="Pfam" id="PF08546">
    <property type="entry name" value="ApbA_C"/>
    <property type="match status" value="1"/>
</dbReference>
<dbReference type="Gene3D" id="1.10.1040.10">
    <property type="entry name" value="N-(1-d-carboxylethyl)-l-norvaline Dehydrogenase, domain 2"/>
    <property type="match status" value="1"/>
</dbReference>
<keyword evidence="3 4" id="KW-0560">Oxidoreductase</keyword>
<dbReference type="InterPro" id="IPR013752">
    <property type="entry name" value="KPA_reductase"/>
</dbReference>
<dbReference type="SUPFAM" id="SSF51735">
    <property type="entry name" value="NAD(P)-binding Rossmann-fold domains"/>
    <property type="match status" value="1"/>
</dbReference>
<accession>A0A1X6WX09</accession>
<comment type="similarity">
    <text evidence="1 4">Belongs to the ketopantoate reductase family.</text>
</comment>
<dbReference type="RefSeq" id="WP_087003476.1">
    <property type="nucleotide sequence ID" value="NZ_FWFF01000001.1"/>
</dbReference>
<dbReference type="PANTHER" id="PTHR21708:SF26">
    <property type="entry name" value="2-DEHYDROPANTOATE 2-REDUCTASE"/>
    <property type="match status" value="1"/>
</dbReference>
<dbReference type="AlphaFoldDB" id="A0A1X6WX09"/>
<keyword evidence="2 4" id="KW-0521">NADP</keyword>
<evidence type="ECO:0000256" key="2">
    <source>
        <dbReference type="ARBA" id="ARBA00022857"/>
    </source>
</evidence>
<dbReference type="Pfam" id="PF02558">
    <property type="entry name" value="ApbA"/>
    <property type="match status" value="1"/>
</dbReference>
<dbReference type="InterPro" id="IPR013332">
    <property type="entry name" value="KPR_N"/>
</dbReference>
<feature type="domain" description="Ketopantoate reductase C-terminal" evidence="6">
    <location>
        <begin position="172"/>
        <end position="288"/>
    </location>
</feature>
<dbReference type="Proteomes" id="UP000196581">
    <property type="component" value="Unassembled WGS sequence"/>
</dbReference>
<dbReference type="SUPFAM" id="SSF48179">
    <property type="entry name" value="6-phosphogluconate dehydrogenase C-terminal domain-like"/>
    <property type="match status" value="1"/>
</dbReference>
<evidence type="ECO:0000313" key="8">
    <source>
        <dbReference type="Proteomes" id="UP000196581"/>
    </source>
</evidence>
<dbReference type="InterPro" id="IPR003710">
    <property type="entry name" value="ApbA"/>
</dbReference>
<dbReference type="InterPro" id="IPR036291">
    <property type="entry name" value="NAD(P)-bd_dom_sf"/>
</dbReference>